<dbReference type="Proteomes" id="UP000077202">
    <property type="component" value="Unassembled WGS sequence"/>
</dbReference>
<dbReference type="EMBL" id="LVLJ01002594">
    <property type="protein sequence ID" value="OAE24454.1"/>
    <property type="molecule type" value="Genomic_DNA"/>
</dbReference>
<evidence type="ECO:0000313" key="3">
    <source>
        <dbReference type="Proteomes" id="UP000077202"/>
    </source>
</evidence>
<evidence type="ECO:0000313" key="2">
    <source>
        <dbReference type="EMBL" id="OAE24454.1"/>
    </source>
</evidence>
<reference evidence="2" key="1">
    <citation type="submission" date="2016-03" db="EMBL/GenBank/DDBJ databases">
        <title>Mechanisms controlling the formation of the plant cell surface in tip-growing cells are functionally conserved among land plants.</title>
        <authorList>
            <person name="Honkanen S."/>
            <person name="Jones V.A."/>
            <person name="Morieri G."/>
            <person name="Champion C."/>
            <person name="Hetherington A.J."/>
            <person name="Kelly S."/>
            <person name="Saint-Marcoux D."/>
            <person name="Proust H."/>
            <person name="Prescott H."/>
            <person name="Dolan L."/>
        </authorList>
    </citation>
    <scope>NUCLEOTIDE SEQUENCE [LARGE SCALE GENOMIC DNA]</scope>
    <source>
        <tissue evidence="2">Whole gametophyte</tissue>
    </source>
</reference>
<protein>
    <submittedName>
        <fullName evidence="2">Uncharacterized protein</fullName>
    </submittedName>
</protein>
<feature type="region of interest" description="Disordered" evidence="1">
    <location>
        <begin position="121"/>
        <end position="181"/>
    </location>
</feature>
<accession>A0A176VUH8</accession>
<dbReference type="AlphaFoldDB" id="A0A176VUH8"/>
<feature type="compositionally biased region" description="Polar residues" evidence="1">
    <location>
        <begin position="25"/>
        <end position="41"/>
    </location>
</feature>
<feature type="region of interest" description="Disordered" evidence="1">
    <location>
        <begin position="1"/>
        <end position="41"/>
    </location>
</feature>
<gene>
    <name evidence="2" type="ORF">AXG93_1615s1070</name>
</gene>
<comment type="caution">
    <text evidence="2">The sequence shown here is derived from an EMBL/GenBank/DDBJ whole genome shotgun (WGS) entry which is preliminary data.</text>
</comment>
<evidence type="ECO:0000256" key="1">
    <source>
        <dbReference type="SAM" id="MobiDB-lite"/>
    </source>
</evidence>
<keyword evidence="3" id="KW-1185">Reference proteome</keyword>
<sequence>MRGKAWQGKAGSMRDEARQGKARRPSQSTVHSPAQCSKSTGPLTNATALRLSVLLPPSLSVDLDLAFSPSALVVFYLRLCRQFSVPFARTRTELRAPLSVAPARRAESDVAFVAGLLAGGRAGSGRGGSSCSQSPGMRATNLGRRPGPGPNRVANRKPPNDFRFGALKLTTDIGSDPESVA</sequence>
<organism evidence="2 3">
    <name type="scientific">Marchantia polymorpha subsp. ruderalis</name>
    <dbReference type="NCBI Taxonomy" id="1480154"/>
    <lineage>
        <taxon>Eukaryota</taxon>
        <taxon>Viridiplantae</taxon>
        <taxon>Streptophyta</taxon>
        <taxon>Embryophyta</taxon>
        <taxon>Marchantiophyta</taxon>
        <taxon>Marchantiopsida</taxon>
        <taxon>Marchantiidae</taxon>
        <taxon>Marchantiales</taxon>
        <taxon>Marchantiaceae</taxon>
        <taxon>Marchantia</taxon>
    </lineage>
</organism>
<proteinExistence type="predicted"/>
<name>A0A176VUH8_MARPO</name>